<dbReference type="InterPro" id="IPR018146">
    <property type="entry name" value="Glyoxalase_1_CS"/>
</dbReference>
<dbReference type="InterPro" id="IPR004360">
    <property type="entry name" value="Glyas_Fos-R_dOase_dom"/>
</dbReference>
<protein>
    <submittedName>
        <fullName evidence="3">Glutathione transferase</fullName>
    </submittedName>
</protein>
<dbReference type="SUPFAM" id="SSF54593">
    <property type="entry name" value="Glyoxalase/Bleomycin resistance protein/Dihydroxybiphenyl dioxygenase"/>
    <property type="match status" value="1"/>
</dbReference>
<evidence type="ECO:0000256" key="1">
    <source>
        <dbReference type="ARBA" id="ARBA00022723"/>
    </source>
</evidence>
<dbReference type="InterPro" id="IPR051332">
    <property type="entry name" value="Fosfomycin_Res_Enzymes"/>
</dbReference>
<dbReference type="Gene3D" id="3.10.180.10">
    <property type="entry name" value="2,3-Dihydroxybiphenyl 1,2-Dioxygenase, domain 1"/>
    <property type="match status" value="1"/>
</dbReference>
<dbReference type="GO" id="GO:0016740">
    <property type="term" value="F:transferase activity"/>
    <property type="evidence" value="ECO:0007669"/>
    <property type="project" value="UniProtKB-KW"/>
</dbReference>
<accession>A0A0S2K066</accession>
<dbReference type="GO" id="GO:0004462">
    <property type="term" value="F:lactoylglutathione lyase activity"/>
    <property type="evidence" value="ECO:0007669"/>
    <property type="project" value="InterPro"/>
</dbReference>
<gene>
    <name evidence="3" type="ORF">PP2015_1193</name>
</gene>
<name>A0A0S2K066_9GAMM</name>
<dbReference type="InterPro" id="IPR037523">
    <property type="entry name" value="VOC_core"/>
</dbReference>
<dbReference type="PATRIC" id="fig|161398.10.peg.1215"/>
<dbReference type="AlphaFoldDB" id="A0A0S2K066"/>
<evidence type="ECO:0000313" key="4">
    <source>
        <dbReference type="Proteomes" id="UP000061457"/>
    </source>
</evidence>
<reference evidence="3 4" key="1">
    <citation type="submission" date="2015-11" db="EMBL/GenBank/DDBJ databases">
        <authorList>
            <person name="Zhang Y."/>
            <person name="Guo Z."/>
        </authorList>
    </citation>
    <scope>NUCLEOTIDE SEQUENCE [LARGE SCALE GENOMIC DNA]</scope>
    <source>
        <strain evidence="3 4">KCTC 12086</strain>
    </source>
</reference>
<dbReference type="NCBIfam" id="NF000496">
    <property type="entry name" value="Fos_GSH"/>
    <property type="match status" value="1"/>
</dbReference>
<dbReference type="Pfam" id="PF00903">
    <property type="entry name" value="Glyoxalase"/>
    <property type="match status" value="1"/>
</dbReference>
<dbReference type="InterPro" id="IPR029068">
    <property type="entry name" value="Glyas_Bleomycin-R_OHBP_Dase"/>
</dbReference>
<keyword evidence="4" id="KW-1185">Reference proteome</keyword>
<dbReference type="KEGG" id="pphe:PP2015_1193"/>
<keyword evidence="3" id="KW-0808">Transferase</keyword>
<dbReference type="OrthoDB" id="4265398at2"/>
<sequence length="132" mass="15244">MLLGINHITIAVRDLERSILFYRDILGFTAHVKWDNSAYLSVGELWFCLSCDDPCSKDDYSHIAFDIAPDQFEDFKARVLSKGVSQWKNNKSEGLSLYILDPDGHKLEIHVDDLQSRLLTLVTKPYKELIWL</sequence>
<dbReference type="PROSITE" id="PS51819">
    <property type="entry name" value="VOC"/>
    <property type="match status" value="1"/>
</dbReference>
<keyword evidence="1" id="KW-0479">Metal-binding</keyword>
<dbReference type="PANTHER" id="PTHR36113:SF6">
    <property type="entry name" value="FOSFOMYCIN RESISTANCE PROTEIN FOSX"/>
    <property type="match status" value="1"/>
</dbReference>
<organism evidence="3 4">
    <name type="scientific">Pseudoalteromonas phenolica</name>
    <dbReference type="NCBI Taxonomy" id="161398"/>
    <lineage>
        <taxon>Bacteria</taxon>
        <taxon>Pseudomonadati</taxon>
        <taxon>Pseudomonadota</taxon>
        <taxon>Gammaproteobacteria</taxon>
        <taxon>Alteromonadales</taxon>
        <taxon>Pseudoalteromonadaceae</taxon>
        <taxon>Pseudoalteromonas</taxon>
    </lineage>
</organism>
<feature type="domain" description="VOC" evidence="2">
    <location>
        <begin position="4"/>
        <end position="112"/>
    </location>
</feature>
<dbReference type="Proteomes" id="UP000061457">
    <property type="component" value="Chromosome I"/>
</dbReference>
<dbReference type="RefSeq" id="WP_058029424.1">
    <property type="nucleotide sequence ID" value="NZ_CP013187.1"/>
</dbReference>
<proteinExistence type="predicted"/>
<evidence type="ECO:0000259" key="2">
    <source>
        <dbReference type="PROSITE" id="PS51819"/>
    </source>
</evidence>
<dbReference type="EMBL" id="CP013187">
    <property type="protein sequence ID" value="ALO41709.1"/>
    <property type="molecule type" value="Genomic_DNA"/>
</dbReference>
<dbReference type="STRING" id="161398.PP2015_1193"/>
<evidence type="ECO:0000313" key="3">
    <source>
        <dbReference type="EMBL" id="ALO41709.1"/>
    </source>
</evidence>
<dbReference type="GO" id="GO:0046872">
    <property type="term" value="F:metal ion binding"/>
    <property type="evidence" value="ECO:0007669"/>
    <property type="project" value="UniProtKB-KW"/>
</dbReference>
<dbReference type="PROSITE" id="PS00934">
    <property type="entry name" value="GLYOXALASE_I_1"/>
    <property type="match status" value="1"/>
</dbReference>
<dbReference type="PANTHER" id="PTHR36113">
    <property type="entry name" value="LYASE, PUTATIVE-RELATED-RELATED"/>
    <property type="match status" value="1"/>
</dbReference>